<keyword evidence="8" id="KW-0732">Signal</keyword>
<comment type="function">
    <text evidence="13">Involved in the digestion of the blood meal.</text>
</comment>
<dbReference type="AlphaFoldDB" id="A0A9P0PSV8"/>
<keyword evidence="4" id="KW-0964">Secreted</keyword>
<feature type="active site" description="Proton donor/acceptor" evidence="14">
    <location>
        <position position="469"/>
    </location>
</feature>
<dbReference type="Proteomes" id="UP001152888">
    <property type="component" value="Unassembled WGS sequence"/>
</dbReference>
<evidence type="ECO:0000256" key="9">
    <source>
        <dbReference type="ARBA" id="ARBA00022801"/>
    </source>
</evidence>
<keyword evidence="6" id="KW-0645">Protease</keyword>
<dbReference type="SUPFAM" id="SSF54897">
    <property type="entry name" value="Protease propeptides/inhibitors"/>
    <property type="match status" value="1"/>
</dbReference>
<dbReference type="Gene3D" id="3.30.70.340">
    <property type="entry name" value="Metallocarboxypeptidase-like"/>
    <property type="match status" value="1"/>
</dbReference>
<dbReference type="Pfam" id="PF02244">
    <property type="entry name" value="Propep_M14"/>
    <property type="match status" value="1"/>
</dbReference>
<dbReference type="SMART" id="SM00631">
    <property type="entry name" value="Zn_pept"/>
    <property type="match status" value="1"/>
</dbReference>
<keyword evidence="12" id="KW-1015">Disulfide bond</keyword>
<evidence type="ECO:0000256" key="3">
    <source>
        <dbReference type="ARBA" id="ARBA00005988"/>
    </source>
</evidence>
<dbReference type="GO" id="GO:0006508">
    <property type="term" value="P:proteolysis"/>
    <property type="evidence" value="ECO:0007669"/>
    <property type="project" value="UniProtKB-KW"/>
</dbReference>
<reference evidence="17" key="1">
    <citation type="submission" date="2022-03" db="EMBL/GenBank/DDBJ databases">
        <authorList>
            <person name="Sayadi A."/>
        </authorList>
    </citation>
    <scope>NUCLEOTIDE SEQUENCE</scope>
</reference>
<evidence type="ECO:0000256" key="12">
    <source>
        <dbReference type="ARBA" id="ARBA00023157"/>
    </source>
</evidence>
<protein>
    <recommendedName>
        <fullName evidence="15">Peptidase M14 domain-containing protein</fullName>
    </recommendedName>
</protein>
<dbReference type="GO" id="GO:0005615">
    <property type="term" value="C:extracellular space"/>
    <property type="evidence" value="ECO:0007669"/>
    <property type="project" value="TreeGrafter"/>
</dbReference>
<dbReference type="PROSITE" id="PS00132">
    <property type="entry name" value="CARBOXYPEPT_ZN_1"/>
    <property type="match status" value="1"/>
</dbReference>
<dbReference type="GO" id="GO:0008270">
    <property type="term" value="F:zinc ion binding"/>
    <property type="evidence" value="ECO:0007669"/>
    <property type="project" value="InterPro"/>
</dbReference>
<dbReference type="PANTHER" id="PTHR11705:SF91">
    <property type="entry name" value="FI01817P-RELATED"/>
    <property type="match status" value="1"/>
</dbReference>
<keyword evidence="18" id="KW-1185">Reference proteome</keyword>
<name>A0A9P0PSV8_ACAOB</name>
<gene>
    <name evidence="17" type="ORF">ACAOBT_LOCUS23875</name>
    <name evidence="16" type="ORF">ACAOBT_LOCUS3981</name>
</gene>
<keyword evidence="5" id="KW-0121">Carboxypeptidase</keyword>
<evidence type="ECO:0000256" key="1">
    <source>
        <dbReference type="ARBA" id="ARBA00001947"/>
    </source>
</evidence>
<comment type="cofactor">
    <cofactor evidence="1">
        <name>Zn(2+)</name>
        <dbReference type="ChEBI" id="CHEBI:29105"/>
    </cofactor>
</comment>
<evidence type="ECO:0000313" key="18">
    <source>
        <dbReference type="Proteomes" id="UP001152888"/>
    </source>
</evidence>
<dbReference type="PROSITE" id="PS52035">
    <property type="entry name" value="PEPTIDASE_M14"/>
    <property type="match status" value="1"/>
</dbReference>
<dbReference type="InterPro" id="IPR003146">
    <property type="entry name" value="M14A_act_pep"/>
</dbReference>
<evidence type="ECO:0000256" key="8">
    <source>
        <dbReference type="ARBA" id="ARBA00022729"/>
    </source>
</evidence>
<evidence type="ECO:0000256" key="10">
    <source>
        <dbReference type="ARBA" id="ARBA00022833"/>
    </source>
</evidence>
<keyword evidence="10" id="KW-0862">Zinc</keyword>
<evidence type="ECO:0000259" key="15">
    <source>
        <dbReference type="PROSITE" id="PS52035"/>
    </source>
</evidence>
<evidence type="ECO:0000256" key="14">
    <source>
        <dbReference type="PROSITE-ProRule" id="PRU01379"/>
    </source>
</evidence>
<dbReference type="InterPro" id="IPR036990">
    <property type="entry name" value="M14A-like_propep"/>
</dbReference>
<keyword evidence="7" id="KW-0479">Metal-binding</keyword>
<dbReference type="FunFam" id="3.40.630.10:FF:000040">
    <property type="entry name" value="zinc carboxypeptidase"/>
    <property type="match status" value="1"/>
</dbReference>
<evidence type="ECO:0000313" key="17">
    <source>
        <dbReference type="EMBL" id="CAH1997655.1"/>
    </source>
</evidence>
<dbReference type="GO" id="GO:0004181">
    <property type="term" value="F:metallocarboxypeptidase activity"/>
    <property type="evidence" value="ECO:0007669"/>
    <property type="project" value="InterPro"/>
</dbReference>
<evidence type="ECO:0000256" key="13">
    <source>
        <dbReference type="ARBA" id="ARBA00057299"/>
    </source>
</evidence>
<dbReference type="OrthoDB" id="3626597at2759"/>
<dbReference type="EMBL" id="CAKOFQ010007297">
    <property type="protein sequence ID" value="CAH1997655.1"/>
    <property type="molecule type" value="Genomic_DNA"/>
</dbReference>
<evidence type="ECO:0000313" key="16">
    <source>
        <dbReference type="EMBL" id="CAH1961120.1"/>
    </source>
</evidence>
<evidence type="ECO:0000256" key="6">
    <source>
        <dbReference type="ARBA" id="ARBA00022670"/>
    </source>
</evidence>
<dbReference type="PANTHER" id="PTHR11705">
    <property type="entry name" value="PROTEASE FAMILY M14 CARBOXYPEPTIDASE A,B"/>
    <property type="match status" value="1"/>
</dbReference>
<feature type="domain" description="Peptidase M14" evidence="15">
    <location>
        <begin position="212"/>
        <end position="503"/>
    </location>
</feature>
<dbReference type="PRINTS" id="PR00765">
    <property type="entry name" value="CRBOXYPTASEA"/>
</dbReference>
<dbReference type="Gene3D" id="3.40.630.10">
    <property type="entry name" value="Zn peptidases"/>
    <property type="match status" value="1"/>
</dbReference>
<dbReference type="InterPro" id="IPR057246">
    <property type="entry name" value="CARBOXYPEPT_ZN_1"/>
</dbReference>
<keyword evidence="11" id="KW-0482">Metalloprotease</keyword>
<proteinExistence type="inferred from homology"/>
<evidence type="ECO:0000256" key="2">
    <source>
        <dbReference type="ARBA" id="ARBA00004613"/>
    </source>
</evidence>
<organism evidence="17 18">
    <name type="scientific">Acanthoscelides obtectus</name>
    <name type="common">Bean weevil</name>
    <name type="synonym">Bruchus obtectus</name>
    <dbReference type="NCBI Taxonomy" id="200917"/>
    <lineage>
        <taxon>Eukaryota</taxon>
        <taxon>Metazoa</taxon>
        <taxon>Ecdysozoa</taxon>
        <taxon>Arthropoda</taxon>
        <taxon>Hexapoda</taxon>
        <taxon>Insecta</taxon>
        <taxon>Pterygota</taxon>
        <taxon>Neoptera</taxon>
        <taxon>Endopterygota</taxon>
        <taxon>Coleoptera</taxon>
        <taxon>Polyphaga</taxon>
        <taxon>Cucujiformia</taxon>
        <taxon>Chrysomeloidea</taxon>
        <taxon>Chrysomelidae</taxon>
        <taxon>Bruchinae</taxon>
        <taxon>Bruchini</taxon>
        <taxon>Acanthoscelides</taxon>
    </lineage>
</organism>
<keyword evidence="9" id="KW-0378">Hydrolase</keyword>
<evidence type="ECO:0000256" key="11">
    <source>
        <dbReference type="ARBA" id="ARBA00023049"/>
    </source>
</evidence>
<evidence type="ECO:0000256" key="7">
    <source>
        <dbReference type="ARBA" id="ARBA00022723"/>
    </source>
</evidence>
<accession>A0A9P0PSV8</accession>
<evidence type="ECO:0000256" key="4">
    <source>
        <dbReference type="ARBA" id="ARBA00022525"/>
    </source>
</evidence>
<dbReference type="CDD" id="cd03860">
    <property type="entry name" value="M14_CP_A-B_like"/>
    <property type="match status" value="1"/>
</dbReference>
<dbReference type="SUPFAM" id="SSF53187">
    <property type="entry name" value="Zn-dependent exopeptidases"/>
    <property type="match status" value="1"/>
</dbReference>
<evidence type="ECO:0000256" key="5">
    <source>
        <dbReference type="ARBA" id="ARBA00022645"/>
    </source>
</evidence>
<sequence>MQIETWTSGVLVYKTQASPGTTFHRRAMSETRGTVWLSVVLLLVLVDHKRWQVTARAPLTDNVAEALIDTSGDFPTYQVRDIEPEDADVSFFKGLTEIKQLTNVSLDDEKPQSRVLYTGWQTWRVYLSKDSQMDIISQMKDQGAVDTWGGNKSAIDIAVRPAAIEEVSAMLARNNIKHEVMLDDVQRAINEENPTSDDDTNDRKGHRLTWQAYHKTAVIYGYLEHLTTTYPNLCSVKTIGMSVQNRPIKLLKISNGKPGNKAVWVDGGIHAREWITPATVTYIINHIVSNFENEPKYIQDTDWYITPVANPDGYEFTHSTDRLWRKNRARSGGQCAGTDLNRNFGYKWGGKGSSKNPCTQIYAGTGPFSEPETAAIQRFIQGTKVPWKAYVSFHSYGQYILYPWGYENAVPTDHRDLEAVGRRAAAAITAAGGPRYTVGPAGSTLYPAAGGSDDWAKGVAGFKYSYTIELRDTGRFGFVLPASYIQPTAEEALAALRVIVEAAQKA</sequence>
<dbReference type="EMBL" id="CAKOFQ010006692">
    <property type="protein sequence ID" value="CAH1961120.1"/>
    <property type="molecule type" value="Genomic_DNA"/>
</dbReference>
<comment type="similarity">
    <text evidence="3 14">Belongs to the peptidase M14 family.</text>
</comment>
<dbReference type="Pfam" id="PF00246">
    <property type="entry name" value="Peptidase_M14"/>
    <property type="match status" value="1"/>
</dbReference>
<comment type="subcellular location">
    <subcellularLocation>
        <location evidence="2">Secreted</location>
    </subcellularLocation>
</comment>
<comment type="caution">
    <text evidence="17">The sequence shown here is derived from an EMBL/GenBank/DDBJ whole genome shotgun (WGS) entry which is preliminary data.</text>
</comment>
<dbReference type="InterPro" id="IPR000834">
    <property type="entry name" value="Peptidase_M14"/>
</dbReference>